<feature type="compositionally biased region" description="Gly residues" evidence="1">
    <location>
        <begin position="19"/>
        <end position="31"/>
    </location>
</feature>
<gene>
    <name evidence="2" type="ORF">GCM10009839_66740</name>
</gene>
<protein>
    <submittedName>
        <fullName evidence="2">Uncharacterized protein</fullName>
    </submittedName>
</protein>
<evidence type="ECO:0000256" key="1">
    <source>
        <dbReference type="SAM" id="MobiDB-lite"/>
    </source>
</evidence>
<reference evidence="2 3" key="1">
    <citation type="journal article" date="2019" name="Int. J. Syst. Evol. Microbiol.">
        <title>The Global Catalogue of Microorganisms (GCM) 10K type strain sequencing project: providing services to taxonomists for standard genome sequencing and annotation.</title>
        <authorList>
            <consortium name="The Broad Institute Genomics Platform"/>
            <consortium name="The Broad Institute Genome Sequencing Center for Infectious Disease"/>
            <person name="Wu L."/>
            <person name="Ma J."/>
        </authorList>
    </citation>
    <scope>NUCLEOTIDE SEQUENCE [LARGE SCALE GENOMIC DNA]</scope>
    <source>
        <strain evidence="2 3">JCM 16014</strain>
    </source>
</reference>
<dbReference type="EMBL" id="BAAAQN010000050">
    <property type="protein sequence ID" value="GAA2050744.1"/>
    <property type="molecule type" value="Genomic_DNA"/>
</dbReference>
<sequence length="152" mass="14647">MGTATIAAAILAGPSAYASGGGGGGGGGGRPCGPTHNASGSGSHGTGWTLKSKYDDDGAKPGVVVGEEFQINTQAAGQVWHVQLADNGLVFFDKVLTSTTAGITAMSNTPDQGGTDQVMTATATNQGSGETITNATLTVPGPPPAACGQGAG</sequence>
<keyword evidence="3" id="KW-1185">Reference proteome</keyword>
<dbReference type="Proteomes" id="UP001500751">
    <property type="component" value="Unassembled WGS sequence"/>
</dbReference>
<accession>A0ABN2V4R3</accession>
<comment type="caution">
    <text evidence="2">The sequence shown here is derived from an EMBL/GenBank/DDBJ whole genome shotgun (WGS) entry which is preliminary data.</text>
</comment>
<evidence type="ECO:0000313" key="2">
    <source>
        <dbReference type="EMBL" id="GAA2050744.1"/>
    </source>
</evidence>
<name>A0ABN2V4R3_9ACTN</name>
<evidence type="ECO:0000313" key="3">
    <source>
        <dbReference type="Proteomes" id="UP001500751"/>
    </source>
</evidence>
<organism evidence="2 3">
    <name type="scientific">Catenulispora yoronensis</name>
    <dbReference type="NCBI Taxonomy" id="450799"/>
    <lineage>
        <taxon>Bacteria</taxon>
        <taxon>Bacillati</taxon>
        <taxon>Actinomycetota</taxon>
        <taxon>Actinomycetes</taxon>
        <taxon>Catenulisporales</taxon>
        <taxon>Catenulisporaceae</taxon>
        <taxon>Catenulispora</taxon>
    </lineage>
</organism>
<feature type="region of interest" description="Disordered" evidence="1">
    <location>
        <begin position="19"/>
        <end position="59"/>
    </location>
</feature>
<proteinExistence type="predicted"/>